<evidence type="ECO:0000256" key="3">
    <source>
        <dbReference type="ARBA" id="ARBA00023135"/>
    </source>
</evidence>
<evidence type="ECO:0000256" key="2">
    <source>
        <dbReference type="ARBA" id="ARBA00022490"/>
    </source>
</evidence>
<evidence type="ECO:0000256" key="1">
    <source>
        <dbReference type="ARBA" id="ARBA00004496"/>
    </source>
</evidence>
<feature type="region of interest" description="Disordered" evidence="5">
    <location>
        <begin position="443"/>
        <end position="467"/>
    </location>
</feature>
<evidence type="ECO:0000256" key="5">
    <source>
        <dbReference type="SAM" id="MobiDB-lite"/>
    </source>
</evidence>
<evidence type="ECO:0000313" key="7">
    <source>
        <dbReference type="EMBL" id="THG18200.1"/>
    </source>
</evidence>
<keyword evidence="6" id="KW-0472">Membrane</keyword>
<dbReference type="Pfam" id="PF01922">
    <property type="entry name" value="SRP19"/>
    <property type="match status" value="1"/>
</dbReference>
<keyword evidence="8" id="KW-1185">Reference proteome</keyword>
<reference evidence="7 8" key="1">
    <citation type="journal article" date="2018" name="Proc. Natl. Acad. Sci. U.S.A.">
        <title>Draft genome sequence of Camellia sinensis var. sinensis provides insights into the evolution of the tea genome and tea quality.</title>
        <authorList>
            <person name="Wei C."/>
            <person name="Yang H."/>
            <person name="Wang S."/>
            <person name="Zhao J."/>
            <person name="Liu C."/>
            <person name="Gao L."/>
            <person name="Xia E."/>
            <person name="Lu Y."/>
            <person name="Tai Y."/>
            <person name="She G."/>
            <person name="Sun J."/>
            <person name="Cao H."/>
            <person name="Tong W."/>
            <person name="Gao Q."/>
            <person name="Li Y."/>
            <person name="Deng W."/>
            <person name="Jiang X."/>
            <person name="Wang W."/>
            <person name="Chen Q."/>
            <person name="Zhang S."/>
            <person name="Li H."/>
            <person name="Wu J."/>
            <person name="Wang P."/>
            <person name="Li P."/>
            <person name="Shi C."/>
            <person name="Zheng F."/>
            <person name="Jian J."/>
            <person name="Huang B."/>
            <person name="Shan D."/>
            <person name="Shi M."/>
            <person name="Fang C."/>
            <person name="Yue Y."/>
            <person name="Li F."/>
            <person name="Li D."/>
            <person name="Wei S."/>
            <person name="Han B."/>
            <person name="Jiang C."/>
            <person name="Yin Y."/>
            <person name="Xia T."/>
            <person name="Zhang Z."/>
            <person name="Bennetzen J.L."/>
            <person name="Zhao S."/>
            <person name="Wan X."/>
        </authorList>
    </citation>
    <scope>NUCLEOTIDE SEQUENCE [LARGE SCALE GENOMIC DNA]</scope>
    <source>
        <strain evidence="8">cv. Shuchazao</strain>
        <tissue evidence="7">Leaf</tissue>
    </source>
</reference>
<evidence type="ECO:0000256" key="4">
    <source>
        <dbReference type="ARBA" id="ARBA00023274"/>
    </source>
</evidence>
<keyword evidence="4" id="KW-0687">Ribonucleoprotein</keyword>
<dbReference type="Gene3D" id="3.30.56.30">
    <property type="entry name" value="Signal recognition particle, SRP19-like subunit"/>
    <property type="match status" value="1"/>
</dbReference>
<comment type="caution">
    <text evidence="7">The sequence shown here is derived from an EMBL/GenBank/DDBJ whole genome shotgun (WGS) entry which is preliminary data.</text>
</comment>
<dbReference type="AlphaFoldDB" id="A0A4S4END3"/>
<organism evidence="7 8">
    <name type="scientific">Camellia sinensis var. sinensis</name>
    <name type="common">China tea</name>
    <dbReference type="NCBI Taxonomy" id="542762"/>
    <lineage>
        <taxon>Eukaryota</taxon>
        <taxon>Viridiplantae</taxon>
        <taxon>Streptophyta</taxon>
        <taxon>Embryophyta</taxon>
        <taxon>Tracheophyta</taxon>
        <taxon>Spermatophyta</taxon>
        <taxon>Magnoliopsida</taxon>
        <taxon>eudicotyledons</taxon>
        <taxon>Gunneridae</taxon>
        <taxon>Pentapetalae</taxon>
        <taxon>asterids</taxon>
        <taxon>Ericales</taxon>
        <taxon>Theaceae</taxon>
        <taxon>Camellia</taxon>
    </lineage>
</organism>
<evidence type="ECO:0000313" key="8">
    <source>
        <dbReference type="Proteomes" id="UP000306102"/>
    </source>
</evidence>
<proteinExistence type="predicted"/>
<gene>
    <name evidence="7" type="ORF">TEA_017144</name>
</gene>
<sequence>MKWTSSSLQCRIAAGLASILHPLSISVASIHHLSQFVSLFIFADSADRLAVFADRLSLSLSSWASLLSLCPPLCNVALLLDSRPSSILCPSLSPPSTISLSSFLSSFSQILPIVLQSSLIVSLSLCPAGPLFSLFVHLYMSFFKWTKIHDEIGFRSLNCFFSSLTVYKRPLVNAKVMEFHVVFWKSFFHLVKVFSSVFESSDSVVIVANTETVLLLSLDRQMRRGGMDGEISNIKKWIILYPIYINSKKTIAEGRRISTSKACENPTCAEIGDCCSHLKLPFAIERNTRGLDIVLVDEKSSRIHKKNRTLNPQGMENILILLNRIGCKLDKDEKMSMAFLITFTELISIGKQLMLRIAELVPRHPGRTKKQEPAAASTLGAVPSKSGRVFALTSEMGLKGELKEKFPVVLFHEGLWEKDSHQKSTPTIWRRLWELKENRWPITEARDQNPGENDVGKEGDAPKKAGRDEYYNESDLQNNVMQPPYPLQDTSITAAKTDAQKRGQKEIPVGPQHDKEKECSHRSSQDVGRAESVREFVGVGALRNFGRCTEKSGCECCAAAWINVHVCSVNTSREVVCVCVLCAGELNG</sequence>
<feature type="compositionally biased region" description="Basic and acidic residues" evidence="5">
    <location>
        <begin position="512"/>
        <end position="525"/>
    </location>
</feature>
<dbReference type="PANTHER" id="PTHR17453:SF0">
    <property type="entry name" value="SIGNAL RECOGNITION PARTICLE 19 KDA PROTEIN"/>
    <property type="match status" value="1"/>
</dbReference>
<accession>A0A4S4END3</accession>
<protein>
    <submittedName>
        <fullName evidence="7">Uncharacterized protein</fullName>
    </submittedName>
</protein>
<dbReference type="PANTHER" id="PTHR17453">
    <property type="entry name" value="SIGNAL RECOGNITION PARTICLE 19 KD PROTEIN"/>
    <property type="match status" value="1"/>
</dbReference>
<dbReference type="SUPFAM" id="SSF69695">
    <property type="entry name" value="SRP19"/>
    <property type="match status" value="1"/>
</dbReference>
<dbReference type="InterPro" id="IPR036521">
    <property type="entry name" value="SRP19-like_sf"/>
</dbReference>
<feature type="region of interest" description="Disordered" evidence="5">
    <location>
        <begin position="496"/>
        <end position="525"/>
    </location>
</feature>
<name>A0A4S4END3_CAMSN</name>
<dbReference type="STRING" id="542762.A0A4S4END3"/>
<feature type="transmembrane region" description="Helical" evidence="6">
    <location>
        <begin position="12"/>
        <end position="42"/>
    </location>
</feature>
<evidence type="ECO:0000256" key="6">
    <source>
        <dbReference type="SAM" id="Phobius"/>
    </source>
</evidence>
<dbReference type="GO" id="GO:0005786">
    <property type="term" value="C:signal recognition particle, endoplasmic reticulum targeting"/>
    <property type="evidence" value="ECO:0007669"/>
    <property type="project" value="UniProtKB-KW"/>
</dbReference>
<keyword evidence="6" id="KW-1133">Transmembrane helix</keyword>
<dbReference type="Proteomes" id="UP000306102">
    <property type="component" value="Unassembled WGS sequence"/>
</dbReference>
<keyword evidence="2" id="KW-0963">Cytoplasm</keyword>
<dbReference type="InterPro" id="IPR002778">
    <property type="entry name" value="Signal_recog_particle_SRP19"/>
</dbReference>
<keyword evidence="3" id="KW-0733">Signal recognition particle</keyword>
<keyword evidence="6" id="KW-0812">Transmembrane</keyword>
<dbReference type="EMBL" id="SDRB02003184">
    <property type="protein sequence ID" value="THG18200.1"/>
    <property type="molecule type" value="Genomic_DNA"/>
</dbReference>
<dbReference type="GO" id="GO:0006617">
    <property type="term" value="P:SRP-dependent cotranslational protein targeting to membrane, signal sequence recognition"/>
    <property type="evidence" value="ECO:0007669"/>
    <property type="project" value="TreeGrafter"/>
</dbReference>
<dbReference type="GO" id="GO:0008312">
    <property type="term" value="F:7S RNA binding"/>
    <property type="evidence" value="ECO:0007669"/>
    <property type="project" value="InterPro"/>
</dbReference>
<comment type="subcellular location">
    <subcellularLocation>
        <location evidence="1">Cytoplasm</location>
    </subcellularLocation>
</comment>